<dbReference type="PANTHER" id="PTHR12131">
    <property type="entry name" value="ATP-DEPENDENT RNA AND DNA HELICASE"/>
    <property type="match status" value="1"/>
</dbReference>
<organism evidence="8 9">
    <name type="scientific">Rubripirellula amarantea</name>
    <dbReference type="NCBI Taxonomy" id="2527999"/>
    <lineage>
        <taxon>Bacteria</taxon>
        <taxon>Pseudomonadati</taxon>
        <taxon>Planctomycetota</taxon>
        <taxon>Planctomycetia</taxon>
        <taxon>Pirellulales</taxon>
        <taxon>Pirellulaceae</taxon>
        <taxon>Rubripirellula</taxon>
    </lineage>
</organism>
<evidence type="ECO:0000259" key="6">
    <source>
        <dbReference type="PROSITE" id="PS51192"/>
    </source>
</evidence>
<dbReference type="Gene3D" id="3.40.50.300">
    <property type="entry name" value="P-loop containing nucleotide triphosphate hydrolases"/>
    <property type="match status" value="2"/>
</dbReference>
<feature type="domain" description="Helicase C-terminal" evidence="7">
    <location>
        <begin position="292"/>
        <end position="454"/>
    </location>
</feature>
<dbReference type="Pfam" id="PF00271">
    <property type="entry name" value="Helicase_C"/>
    <property type="match status" value="1"/>
</dbReference>
<feature type="domain" description="Helicase ATP-binding" evidence="6">
    <location>
        <begin position="69"/>
        <end position="233"/>
    </location>
</feature>
<evidence type="ECO:0000256" key="4">
    <source>
        <dbReference type="ARBA" id="ARBA00022840"/>
    </source>
</evidence>
<dbReference type="GO" id="GO:0004386">
    <property type="term" value="F:helicase activity"/>
    <property type="evidence" value="ECO:0007669"/>
    <property type="project" value="UniProtKB-KW"/>
</dbReference>
<feature type="compositionally biased region" description="Basic and acidic residues" evidence="5">
    <location>
        <begin position="555"/>
        <end position="569"/>
    </location>
</feature>
<dbReference type="GO" id="GO:0055087">
    <property type="term" value="C:Ski complex"/>
    <property type="evidence" value="ECO:0007669"/>
    <property type="project" value="TreeGrafter"/>
</dbReference>
<keyword evidence="1" id="KW-0547">Nucleotide-binding</keyword>
<evidence type="ECO:0000256" key="3">
    <source>
        <dbReference type="ARBA" id="ARBA00022806"/>
    </source>
</evidence>
<dbReference type="AlphaFoldDB" id="A0A5C5WH97"/>
<evidence type="ECO:0000256" key="1">
    <source>
        <dbReference type="ARBA" id="ARBA00022741"/>
    </source>
</evidence>
<keyword evidence="3 8" id="KW-0347">Helicase</keyword>
<keyword evidence="9" id="KW-1185">Reference proteome</keyword>
<dbReference type="GO" id="GO:0003676">
    <property type="term" value="F:nucleic acid binding"/>
    <property type="evidence" value="ECO:0007669"/>
    <property type="project" value="InterPro"/>
</dbReference>
<dbReference type="GO" id="GO:0016787">
    <property type="term" value="F:hydrolase activity"/>
    <property type="evidence" value="ECO:0007669"/>
    <property type="project" value="UniProtKB-KW"/>
</dbReference>
<keyword evidence="2" id="KW-0378">Hydrolase</keyword>
<reference evidence="8 9" key="1">
    <citation type="submission" date="2019-02" db="EMBL/GenBank/DDBJ databases">
        <title>Deep-cultivation of Planctomycetes and their phenomic and genomic characterization uncovers novel biology.</title>
        <authorList>
            <person name="Wiegand S."/>
            <person name="Jogler M."/>
            <person name="Boedeker C."/>
            <person name="Pinto D."/>
            <person name="Vollmers J."/>
            <person name="Rivas-Marin E."/>
            <person name="Kohn T."/>
            <person name="Peeters S.H."/>
            <person name="Heuer A."/>
            <person name="Rast P."/>
            <person name="Oberbeckmann S."/>
            <person name="Bunk B."/>
            <person name="Jeske O."/>
            <person name="Meyerdierks A."/>
            <person name="Storesund J.E."/>
            <person name="Kallscheuer N."/>
            <person name="Luecker S."/>
            <person name="Lage O.M."/>
            <person name="Pohl T."/>
            <person name="Merkel B.J."/>
            <person name="Hornburger P."/>
            <person name="Mueller R.-W."/>
            <person name="Bruemmer F."/>
            <person name="Labrenz M."/>
            <person name="Spormann A.M."/>
            <person name="Op Den Camp H."/>
            <person name="Overmann J."/>
            <person name="Amann R."/>
            <person name="Jetten M.S.M."/>
            <person name="Mascher T."/>
            <person name="Medema M.H."/>
            <person name="Devos D.P."/>
            <person name="Kaster A.-K."/>
            <person name="Ovreas L."/>
            <person name="Rohde M."/>
            <person name="Galperin M.Y."/>
            <person name="Jogler C."/>
        </authorList>
    </citation>
    <scope>NUCLEOTIDE SEQUENCE [LARGE SCALE GENOMIC DNA]</scope>
    <source>
        <strain evidence="8 9">Pla22</strain>
    </source>
</reference>
<keyword evidence="4" id="KW-0067">ATP-binding</keyword>
<gene>
    <name evidence="8" type="ORF">Pla22_29140</name>
</gene>
<dbReference type="PROSITE" id="PS51194">
    <property type="entry name" value="HELICASE_CTER"/>
    <property type="match status" value="1"/>
</dbReference>
<feature type="compositionally biased region" description="Basic and acidic residues" evidence="5">
    <location>
        <begin position="607"/>
        <end position="616"/>
    </location>
</feature>
<dbReference type="GO" id="GO:0070478">
    <property type="term" value="P:nuclear-transcribed mRNA catabolic process, 3'-5' exonucleolytic nonsense-mediated decay"/>
    <property type="evidence" value="ECO:0007669"/>
    <property type="project" value="TreeGrafter"/>
</dbReference>
<proteinExistence type="predicted"/>
<dbReference type="GO" id="GO:0005524">
    <property type="term" value="F:ATP binding"/>
    <property type="evidence" value="ECO:0007669"/>
    <property type="project" value="UniProtKB-KW"/>
</dbReference>
<feature type="region of interest" description="Disordered" evidence="5">
    <location>
        <begin position="585"/>
        <end position="618"/>
    </location>
</feature>
<dbReference type="InterPro" id="IPR011545">
    <property type="entry name" value="DEAD/DEAH_box_helicase_dom"/>
</dbReference>
<feature type="region of interest" description="Disordered" evidence="5">
    <location>
        <begin position="544"/>
        <end position="570"/>
    </location>
</feature>
<evidence type="ECO:0000256" key="5">
    <source>
        <dbReference type="SAM" id="MobiDB-lite"/>
    </source>
</evidence>
<evidence type="ECO:0000259" key="7">
    <source>
        <dbReference type="PROSITE" id="PS51194"/>
    </source>
</evidence>
<protein>
    <submittedName>
        <fullName evidence="8">Ski2-like helicase</fullName>
    </submittedName>
</protein>
<comment type="caution">
    <text evidence="8">The sequence shown here is derived from an EMBL/GenBank/DDBJ whole genome shotgun (WGS) entry which is preliminary data.</text>
</comment>
<dbReference type="EMBL" id="SJPI01000002">
    <property type="protein sequence ID" value="TWT50174.1"/>
    <property type="molecule type" value="Genomic_DNA"/>
</dbReference>
<evidence type="ECO:0000313" key="8">
    <source>
        <dbReference type="EMBL" id="TWT50174.1"/>
    </source>
</evidence>
<name>A0A5C5WH97_9BACT</name>
<dbReference type="PROSITE" id="PS51192">
    <property type="entry name" value="HELICASE_ATP_BIND_1"/>
    <property type="match status" value="1"/>
</dbReference>
<evidence type="ECO:0000313" key="9">
    <source>
        <dbReference type="Proteomes" id="UP000316598"/>
    </source>
</evidence>
<dbReference type="PANTHER" id="PTHR12131:SF1">
    <property type="entry name" value="ATP-DEPENDENT RNA HELICASE SUPV3L1, MITOCHONDRIAL-RELATED"/>
    <property type="match status" value="1"/>
</dbReference>
<dbReference type="Pfam" id="PF00270">
    <property type="entry name" value="DEAD"/>
    <property type="match status" value="1"/>
</dbReference>
<dbReference type="SMART" id="SM00487">
    <property type="entry name" value="DEXDc"/>
    <property type="match status" value="1"/>
</dbReference>
<accession>A0A5C5WH97</accession>
<sequence>MSQSTRALTETRKAKQRTVAGFRGDHYPLRMNQPNENPSRDDIAAEYFDLLKFDPYPVQEEALLSYFAGDPDRGDQGVLVCAPTGTGKTLIAEAAVYEALRTGKKMYYTTPLIALTDQKLEELRLSAVRWGFSADQVGLVTGNRKVNGDAPVLVVVAEILLNRLLNPEAFDFTDVTSVVMDEFHSFNDVQRGIVWELTLGLLPAHVRTLLLSATVGNSMEFTSWMSRSLNRRLQLVVGTERKVPLEYSWIDDELLPEFAERIAAGDETVRQTPALMFCFSRAQCWTTAELLKGKSVIDKVRQKQIVDYLETIDMSEGAGPKLKAILMRGVGVHHAGVLPRYRRVVEDLFQRKLLAFCVCTETLAAGINLPARSVVLPSLLKGPKDKKKLVEIASAQQIFGRAGRPQFDDRGYVFALAHEDDVKLNRWREKYDSIPEDTKDPGLMKAKKQLKKKMPKRRAGETYWTEAQFEQLRNADSADLSSRGRLPWRLLAYLFGRDPHVAPIRELVGKRLLNQKGLEEAQRDLNRMLITFWTAGYIELDPKPRAAAATKGPPKKGDFKGGKSEEERQGTGGLFGEILDQMKTDQPDSVSAEEPEDPSDPLLIESRGYEVDDYKPDTATPTDRLQRLVHLRSIQPLFGVYVADQIAIADPLERIAVLESVLEVPGSVAKHCRMPKIDEMPAGSLATLRLDPQLLQLGLATSEELGAQGGEEEEVKDRGFGRVMFEEPRVWPLTIGEKILRLFKHEFPRVHDVRVTPVWIVGELAEFGFDFNKYVTARKLQKEEGILFRHCLRMILLLDEMANVPPFETTVETWEDPLDDLADQLTRCCRKIDPQSTDEILADPEVKEEIELIEKGRRNS</sequence>
<dbReference type="InterPro" id="IPR027417">
    <property type="entry name" value="P-loop_NTPase"/>
</dbReference>
<dbReference type="Proteomes" id="UP000316598">
    <property type="component" value="Unassembled WGS sequence"/>
</dbReference>
<dbReference type="SUPFAM" id="SSF52540">
    <property type="entry name" value="P-loop containing nucleoside triphosphate hydrolases"/>
    <property type="match status" value="1"/>
</dbReference>
<dbReference type="InterPro" id="IPR050699">
    <property type="entry name" value="RNA-DNA_Helicase"/>
</dbReference>
<evidence type="ECO:0000256" key="2">
    <source>
        <dbReference type="ARBA" id="ARBA00022801"/>
    </source>
</evidence>
<dbReference type="CDD" id="cd17921">
    <property type="entry name" value="DEXHc_Ski2"/>
    <property type="match status" value="1"/>
</dbReference>
<dbReference type="InterPro" id="IPR001650">
    <property type="entry name" value="Helicase_C-like"/>
</dbReference>
<dbReference type="InterPro" id="IPR014001">
    <property type="entry name" value="Helicase_ATP-bd"/>
</dbReference>
<dbReference type="SMART" id="SM00490">
    <property type="entry name" value="HELICc"/>
    <property type="match status" value="1"/>
</dbReference>